<evidence type="ECO:0008006" key="4">
    <source>
        <dbReference type="Google" id="ProtNLM"/>
    </source>
</evidence>
<evidence type="ECO:0000256" key="1">
    <source>
        <dbReference type="SAM" id="Phobius"/>
    </source>
</evidence>
<keyword evidence="1" id="KW-1133">Transmembrane helix</keyword>
<keyword evidence="3" id="KW-1185">Reference proteome</keyword>
<gene>
    <name evidence="2" type="ORF">MEDL_26593</name>
</gene>
<reference evidence="2" key="1">
    <citation type="submission" date="2021-03" db="EMBL/GenBank/DDBJ databases">
        <authorList>
            <person name="Bekaert M."/>
        </authorList>
    </citation>
    <scope>NUCLEOTIDE SEQUENCE</scope>
</reference>
<proteinExistence type="predicted"/>
<feature type="transmembrane region" description="Helical" evidence="1">
    <location>
        <begin position="341"/>
        <end position="362"/>
    </location>
</feature>
<sequence length="432" mass="49044">MVINIAYYFLLLGVSEFTSESKLTWMDAQLFCSERNSSLIQGQSQYVRGKYWTGEYQRLSPWIHIIGCYSLNYLKDNSDIRRRLPLPTPSLGLCQESCLPVNVFAFSIQNNMCLCLGKIPEKNGLSPKQCDGKCRKIKRHDIDSFPNDCGSTKHTNIFNVYATSPIRIKNENGNYNTSKLCVFLCTTDSPDKYEFIPMNCDQVVAGGFCQEKKDKNQFFKLKEYGTWRDSLDSCKKDIDSYLYGNISTLIKAKEMINRSTFEGKTGLWHWIGIARQIYLSSDTGISIATKSVIQCKKCHGSRCYFTSDCDNQNEQLLAVCSSDQRQPKPTKDDTKTNTIEIILPLIGCFIVISLVTLAVCYIRRRKGMKAENDSASTNHSSQYTNGPRNIHSLKAIITSKLSFWNDTPNCQDNLSDVSSVVTVVNLFKNRSY</sequence>
<protein>
    <recommendedName>
        <fullName evidence="4">WSC domain-containing protein</fullName>
    </recommendedName>
</protein>
<dbReference type="AlphaFoldDB" id="A0A8S3RWF7"/>
<keyword evidence="1" id="KW-0472">Membrane</keyword>
<name>A0A8S3RWF7_MYTED</name>
<dbReference type="OrthoDB" id="6160429at2759"/>
<organism evidence="2 3">
    <name type="scientific">Mytilus edulis</name>
    <name type="common">Blue mussel</name>
    <dbReference type="NCBI Taxonomy" id="6550"/>
    <lineage>
        <taxon>Eukaryota</taxon>
        <taxon>Metazoa</taxon>
        <taxon>Spiralia</taxon>
        <taxon>Lophotrochozoa</taxon>
        <taxon>Mollusca</taxon>
        <taxon>Bivalvia</taxon>
        <taxon>Autobranchia</taxon>
        <taxon>Pteriomorphia</taxon>
        <taxon>Mytilida</taxon>
        <taxon>Mytiloidea</taxon>
        <taxon>Mytilidae</taxon>
        <taxon>Mytilinae</taxon>
        <taxon>Mytilus</taxon>
    </lineage>
</organism>
<keyword evidence="1" id="KW-0812">Transmembrane</keyword>
<accession>A0A8S3RWF7</accession>
<evidence type="ECO:0000313" key="3">
    <source>
        <dbReference type="Proteomes" id="UP000683360"/>
    </source>
</evidence>
<evidence type="ECO:0000313" key="2">
    <source>
        <dbReference type="EMBL" id="CAG2212618.1"/>
    </source>
</evidence>
<dbReference type="Proteomes" id="UP000683360">
    <property type="component" value="Unassembled WGS sequence"/>
</dbReference>
<comment type="caution">
    <text evidence="2">The sequence shown here is derived from an EMBL/GenBank/DDBJ whole genome shotgun (WGS) entry which is preliminary data.</text>
</comment>
<dbReference type="EMBL" id="CAJPWZ010001305">
    <property type="protein sequence ID" value="CAG2212618.1"/>
    <property type="molecule type" value="Genomic_DNA"/>
</dbReference>